<dbReference type="Pfam" id="PF13715">
    <property type="entry name" value="CarbopepD_reg_2"/>
    <property type="match status" value="1"/>
</dbReference>
<dbReference type="Pfam" id="PF00593">
    <property type="entry name" value="TonB_dep_Rec_b-barrel"/>
    <property type="match status" value="1"/>
</dbReference>
<evidence type="ECO:0000256" key="7">
    <source>
        <dbReference type="ARBA" id="ARBA00023237"/>
    </source>
</evidence>
<feature type="chain" id="PRO_5019185057" evidence="10">
    <location>
        <begin position="30"/>
        <end position="1032"/>
    </location>
</feature>
<evidence type="ECO:0000256" key="1">
    <source>
        <dbReference type="ARBA" id="ARBA00004571"/>
    </source>
</evidence>
<dbReference type="InterPro" id="IPR008969">
    <property type="entry name" value="CarboxyPept-like_regulatory"/>
</dbReference>
<keyword evidence="13" id="KW-0675">Receptor</keyword>
<evidence type="ECO:0000256" key="3">
    <source>
        <dbReference type="ARBA" id="ARBA00022452"/>
    </source>
</evidence>
<evidence type="ECO:0000313" key="14">
    <source>
        <dbReference type="Proteomes" id="UP000282759"/>
    </source>
</evidence>
<keyword evidence="10" id="KW-0732">Signal</keyword>
<comment type="caution">
    <text evidence="13">The sequence shown here is derived from an EMBL/GenBank/DDBJ whole genome shotgun (WGS) entry which is preliminary data.</text>
</comment>
<dbReference type="Gene3D" id="2.170.130.10">
    <property type="entry name" value="TonB-dependent receptor, plug domain"/>
    <property type="match status" value="1"/>
</dbReference>
<keyword evidence="14" id="KW-1185">Reference proteome</keyword>
<keyword evidence="5 9" id="KW-0798">TonB box</keyword>
<dbReference type="InterPro" id="IPR023997">
    <property type="entry name" value="TonB-dep_OMP_SusC/RagA_CS"/>
</dbReference>
<dbReference type="InterPro" id="IPR036942">
    <property type="entry name" value="Beta-barrel_TonB_sf"/>
</dbReference>
<evidence type="ECO:0000256" key="4">
    <source>
        <dbReference type="ARBA" id="ARBA00022692"/>
    </source>
</evidence>
<sequence>MNQIITKQKFRAWFMALIACLVIAQNVNAQTRQITGSVISEADKLPLPGVVVKVKGTTTGTSTNPQGNFTITAATGDVLQFTYVGFQSQEVTVGASGTISVSLVENIKNLDEVVVIGYGVQKKKLVTGANLQVKGEDLQRQNTTNALQALQGQAPGVQITSSTGQPGGAMRVVIRGLGTIANASPLYVVDGVLTSDITYLNPSDIESIDVLKDAASAAIYGSQSANGVVLVTTRNGKANQKAQISFDGFAGVQKLARKADLLNSQEYATIMNEAAINSGKAPYFTNAEVDAMGEGTDWLGEMFVNNARTQNYVLSVNGGSNSSIYSTSLGYTGQEGIVGGSSLSNYERYNFRINTEHKLYNDIIKIGQHLNFSYIKNNGIGVGNQYNNSLRAAFNTSPFVPMYDENGNFFDNSNSTWYNGESNPYAVMYYSNQNRNNNQRLIGDVYLSVEPIKGLRFRTSIGMDYNATEGRSFQPIYKLSIYAFNDYTRASQNMSKGRTIMWDNLLSYNFNIDAHNFEVLAGSSAFQYAGSGLYGTNRDLIFGDLEHAWLSNATNTDGANITLGGAPDFDDKRLSFFGRLQYNYKETYLLNATFRADGSSRFAAGHRWGNFPSVSAGWVATNEEFLKDGQEWLNFLKVRASWGRVGNQAIPGFQYLAPISFAFTNYIFGNQEGVLTPGAFPSRLGNPGVKWETSQQTDIGFDANFINNKLAVNFDYYIKDTKDWLINAPIPGTAGADAPYINGGNVRNTGVELALSYRGSTNGGFNYTVGVNGAYNKNKVGQIPTADGIIHGANNLLYDNSLEFYRAQNGFPIGYFWGLKTDGIFQNEAEVDAHRSNGVLIQPNAQPGDLRYVDLNGDGLLNDADRTIIGNPNPDYTFGFNFSADYKGFDFTLQASGVAGNDIVQSWRNHGNSKANYSAAILDRWHGEGSSTTMPRVTEDNRNWTQFSDIYIHKGDYLRINTITLGYDFGRVLKKNYLSKIRFYASVLNVYTFTKYNGMDPEIGYSEQFASGVDLGYYPRPRTFMIGANLKF</sequence>
<dbReference type="Gene3D" id="2.60.40.1120">
    <property type="entry name" value="Carboxypeptidase-like, regulatory domain"/>
    <property type="match status" value="1"/>
</dbReference>
<dbReference type="PROSITE" id="PS52016">
    <property type="entry name" value="TONB_DEPENDENT_REC_3"/>
    <property type="match status" value="1"/>
</dbReference>
<dbReference type="EMBL" id="SACK01000001">
    <property type="protein sequence ID" value="RVU03021.1"/>
    <property type="molecule type" value="Genomic_DNA"/>
</dbReference>
<dbReference type="InterPro" id="IPR012910">
    <property type="entry name" value="Plug_dom"/>
</dbReference>
<evidence type="ECO:0000259" key="11">
    <source>
        <dbReference type="Pfam" id="PF00593"/>
    </source>
</evidence>
<keyword evidence="6 8" id="KW-0472">Membrane</keyword>
<organism evidence="13 14">
    <name type="scientific">Mucilaginibacter limnophilus</name>
    <dbReference type="NCBI Taxonomy" id="1932778"/>
    <lineage>
        <taxon>Bacteria</taxon>
        <taxon>Pseudomonadati</taxon>
        <taxon>Bacteroidota</taxon>
        <taxon>Sphingobacteriia</taxon>
        <taxon>Sphingobacteriales</taxon>
        <taxon>Sphingobacteriaceae</taxon>
        <taxon>Mucilaginibacter</taxon>
    </lineage>
</organism>
<feature type="domain" description="TonB-dependent receptor plug" evidence="12">
    <location>
        <begin position="126"/>
        <end position="228"/>
    </location>
</feature>
<feature type="domain" description="TonB-dependent receptor-like beta-barrel" evidence="11">
    <location>
        <begin position="389"/>
        <end position="895"/>
    </location>
</feature>
<protein>
    <submittedName>
        <fullName evidence="13">TonB-dependent receptor</fullName>
    </submittedName>
</protein>
<dbReference type="AlphaFoldDB" id="A0A437MZB2"/>
<dbReference type="InterPro" id="IPR000531">
    <property type="entry name" value="Beta-barrel_TonB"/>
</dbReference>
<dbReference type="GO" id="GO:0009279">
    <property type="term" value="C:cell outer membrane"/>
    <property type="evidence" value="ECO:0007669"/>
    <property type="project" value="UniProtKB-SubCell"/>
</dbReference>
<keyword evidence="2 8" id="KW-0813">Transport</keyword>
<evidence type="ECO:0000313" key="13">
    <source>
        <dbReference type="EMBL" id="RVU03021.1"/>
    </source>
</evidence>
<evidence type="ECO:0000256" key="9">
    <source>
        <dbReference type="RuleBase" id="RU003357"/>
    </source>
</evidence>
<comment type="subcellular location">
    <subcellularLocation>
        <location evidence="1 8">Cell outer membrane</location>
        <topology evidence="1 8">Multi-pass membrane protein</topology>
    </subcellularLocation>
</comment>
<evidence type="ECO:0000256" key="2">
    <source>
        <dbReference type="ARBA" id="ARBA00022448"/>
    </source>
</evidence>
<dbReference type="OrthoDB" id="9768177at2"/>
<dbReference type="SUPFAM" id="SSF49464">
    <property type="entry name" value="Carboxypeptidase regulatory domain-like"/>
    <property type="match status" value="1"/>
</dbReference>
<evidence type="ECO:0000256" key="8">
    <source>
        <dbReference type="PROSITE-ProRule" id="PRU01360"/>
    </source>
</evidence>
<keyword evidence="3 8" id="KW-1134">Transmembrane beta strand</keyword>
<evidence type="ECO:0000256" key="6">
    <source>
        <dbReference type="ARBA" id="ARBA00023136"/>
    </source>
</evidence>
<accession>A0A437MZB2</accession>
<evidence type="ECO:0000259" key="12">
    <source>
        <dbReference type="Pfam" id="PF07715"/>
    </source>
</evidence>
<name>A0A437MZB2_9SPHI</name>
<keyword evidence="4 8" id="KW-0812">Transmembrane</keyword>
<dbReference type="Gene3D" id="2.40.170.20">
    <property type="entry name" value="TonB-dependent receptor, beta-barrel domain"/>
    <property type="match status" value="1"/>
</dbReference>
<feature type="signal peptide" evidence="10">
    <location>
        <begin position="1"/>
        <end position="29"/>
    </location>
</feature>
<evidence type="ECO:0000256" key="5">
    <source>
        <dbReference type="ARBA" id="ARBA00023077"/>
    </source>
</evidence>
<dbReference type="Pfam" id="PF07715">
    <property type="entry name" value="Plug"/>
    <property type="match status" value="1"/>
</dbReference>
<evidence type="ECO:0000256" key="10">
    <source>
        <dbReference type="SAM" id="SignalP"/>
    </source>
</evidence>
<keyword evidence="7 8" id="KW-0998">Cell outer membrane</keyword>
<dbReference type="Proteomes" id="UP000282759">
    <property type="component" value="Unassembled WGS sequence"/>
</dbReference>
<dbReference type="SUPFAM" id="SSF56935">
    <property type="entry name" value="Porins"/>
    <property type="match status" value="1"/>
</dbReference>
<dbReference type="RefSeq" id="WP_127703386.1">
    <property type="nucleotide sequence ID" value="NZ_SACK01000001.1"/>
</dbReference>
<dbReference type="InterPro" id="IPR037066">
    <property type="entry name" value="Plug_dom_sf"/>
</dbReference>
<proteinExistence type="inferred from homology"/>
<comment type="similarity">
    <text evidence="8 9">Belongs to the TonB-dependent receptor family.</text>
</comment>
<dbReference type="NCBIfam" id="TIGR04057">
    <property type="entry name" value="SusC_RagA_signa"/>
    <property type="match status" value="1"/>
</dbReference>
<gene>
    <name evidence="13" type="ORF">EOD41_03540</name>
</gene>
<dbReference type="InterPro" id="IPR023996">
    <property type="entry name" value="TonB-dep_OMP_SusC/RagA"/>
</dbReference>
<dbReference type="InterPro" id="IPR039426">
    <property type="entry name" value="TonB-dep_rcpt-like"/>
</dbReference>
<dbReference type="NCBIfam" id="TIGR04056">
    <property type="entry name" value="OMP_RagA_SusC"/>
    <property type="match status" value="1"/>
</dbReference>
<reference evidence="13 14" key="1">
    <citation type="submission" date="2019-01" db="EMBL/GenBank/DDBJ databases">
        <authorList>
            <person name="Chen W.-M."/>
        </authorList>
    </citation>
    <scope>NUCLEOTIDE SEQUENCE [LARGE SCALE GENOMIC DNA]</scope>
    <source>
        <strain evidence="13 14">YBJ-36</strain>
    </source>
</reference>